<dbReference type="CDD" id="cd04235">
    <property type="entry name" value="AAK_CK"/>
    <property type="match status" value="1"/>
</dbReference>
<dbReference type="AlphaFoldDB" id="B8D366"/>
<dbReference type="InterPro" id="IPR036393">
    <property type="entry name" value="AceGlu_kinase-like_sf"/>
</dbReference>
<dbReference type="NCBIfam" id="NF009007">
    <property type="entry name" value="PRK12352.1"/>
    <property type="match status" value="1"/>
</dbReference>
<evidence type="ECO:0000313" key="8">
    <source>
        <dbReference type="EMBL" id="ACL10337.1"/>
    </source>
</evidence>
<proteinExistence type="inferred from homology"/>
<feature type="domain" description="Aspartate/glutamate/uridylate kinase" evidence="7">
    <location>
        <begin position="13"/>
        <end position="309"/>
    </location>
</feature>
<dbReference type="FunFam" id="3.40.1160.10:FF:000007">
    <property type="entry name" value="Carbamate kinase"/>
    <property type="match status" value="1"/>
</dbReference>
<dbReference type="SUPFAM" id="SSF53633">
    <property type="entry name" value="Carbamate kinase-like"/>
    <property type="match status" value="1"/>
</dbReference>
<evidence type="ECO:0000256" key="1">
    <source>
        <dbReference type="ARBA" id="ARBA00011066"/>
    </source>
</evidence>
<gene>
    <name evidence="8" type="ordered locus">DKAM_0008</name>
</gene>
<dbReference type="InterPro" id="IPR001048">
    <property type="entry name" value="Asp/Glu/Uridylate_kinase"/>
</dbReference>
<evidence type="ECO:0000256" key="2">
    <source>
        <dbReference type="ARBA" id="ARBA00020752"/>
    </source>
</evidence>
<dbReference type="Pfam" id="PF00696">
    <property type="entry name" value="AA_kinase"/>
    <property type="match status" value="1"/>
</dbReference>
<dbReference type="GO" id="GO:0005829">
    <property type="term" value="C:cytosol"/>
    <property type="evidence" value="ECO:0007669"/>
    <property type="project" value="TreeGrafter"/>
</dbReference>
<dbReference type="STRING" id="490899.DKAM_0008"/>
<dbReference type="EMBL" id="CP001140">
    <property type="protein sequence ID" value="ACL10337.1"/>
    <property type="molecule type" value="Genomic_DNA"/>
</dbReference>
<dbReference type="PANTHER" id="PTHR30409:SF1">
    <property type="entry name" value="CARBAMATE KINASE-RELATED"/>
    <property type="match status" value="1"/>
</dbReference>
<protein>
    <recommendedName>
        <fullName evidence="2 5">Carbamate kinase</fullName>
    </recommendedName>
</protein>
<dbReference type="NCBIfam" id="TIGR00746">
    <property type="entry name" value="arcC"/>
    <property type="match status" value="1"/>
</dbReference>
<keyword evidence="3 6" id="KW-0808">Transferase</keyword>
<comment type="similarity">
    <text evidence="1 6">Belongs to the carbamate kinase family.</text>
</comment>
<dbReference type="InterPro" id="IPR003964">
    <property type="entry name" value="Carb_kinase"/>
</dbReference>
<dbReference type="KEGG" id="dka:DKAM_0008"/>
<dbReference type="Gene3D" id="3.40.1160.10">
    <property type="entry name" value="Acetylglutamate kinase-like"/>
    <property type="match status" value="1"/>
</dbReference>
<dbReference type="PIRSF" id="PIRSF000723">
    <property type="entry name" value="Carbamate_kin"/>
    <property type="match status" value="1"/>
</dbReference>
<evidence type="ECO:0000256" key="5">
    <source>
        <dbReference type="NCBIfam" id="TIGR00746"/>
    </source>
</evidence>
<sequence>MEGKSHMKKGLDTIVIALGGNAFQTKGDRGVAEDYWRNAYTVAELIARLIEENYGVVVTHGNGPQVGIIAEWMSLGLKEKNIPPMPLDVAGAMSQGWLGYMLQQALYNKLAEKKLLGSKVRGVLTIITQTLVDRNDPAFNDPTKYIGPWYSKEEAEKLSRELGWVFKPDPRGGYRRVVPSPDPIGQIEIDAIKMLVEQGFIVIADGGGGIPVYRDENGLLHGLEGVIDKDLGAERMASALKADILLILTDIEKAFLNYGTPNAKPLDVVKVSEALKYYREGHFKPGSMGPKILAGMRFVQNGGKMAVIAHLKQAYEALKGNAGTRIIPD</sequence>
<keyword evidence="4 6" id="KW-0418">Kinase</keyword>
<evidence type="ECO:0000256" key="6">
    <source>
        <dbReference type="PIRNR" id="PIRNR000723"/>
    </source>
</evidence>
<name>B8D366_DESA1</name>
<accession>B8D366</accession>
<evidence type="ECO:0000256" key="4">
    <source>
        <dbReference type="ARBA" id="ARBA00022777"/>
    </source>
</evidence>
<dbReference type="PANTHER" id="PTHR30409">
    <property type="entry name" value="CARBAMATE KINASE"/>
    <property type="match status" value="1"/>
</dbReference>
<evidence type="ECO:0000259" key="7">
    <source>
        <dbReference type="Pfam" id="PF00696"/>
    </source>
</evidence>
<dbReference type="GO" id="GO:0019546">
    <property type="term" value="P:L-arginine deiminase pathway"/>
    <property type="evidence" value="ECO:0007669"/>
    <property type="project" value="TreeGrafter"/>
</dbReference>
<evidence type="ECO:0000313" key="9">
    <source>
        <dbReference type="Proteomes" id="UP000006903"/>
    </source>
</evidence>
<organism evidence="8 9">
    <name type="scientific">Desulfurococcus amylolyticus (strain DSM 18924 / JCM 16383 / VKM B-2413 / 1221n)</name>
    <name type="common">Desulfurococcus kamchatkensis</name>
    <dbReference type="NCBI Taxonomy" id="490899"/>
    <lineage>
        <taxon>Archaea</taxon>
        <taxon>Thermoproteota</taxon>
        <taxon>Thermoprotei</taxon>
        <taxon>Desulfurococcales</taxon>
        <taxon>Desulfurococcaceae</taxon>
        <taxon>Desulfurococcus</taxon>
    </lineage>
</organism>
<dbReference type="PRINTS" id="PR01469">
    <property type="entry name" value="CARBMTKINASE"/>
</dbReference>
<evidence type="ECO:0000256" key="3">
    <source>
        <dbReference type="ARBA" id="ARBA00022679"/>
    </source>
</evidence>
<dbReference type="Proteomes" id="UP000006903">
    <property type="component" value="Chromosome"/>
</dbReference>
<dbReference type="GO" id="GO:0008804">
    <property type="term" value="F:carbamate kinase activity"/>
    <property type="evidence" value="ECO:0007669"/>
    <property type="project" value="UniProtKB-UniRule"/>
</dbReference>
<dbReference type="eggNOG" id="arCOG00863">
    <property type="taxonomic scope" value="Archaea"/>
</dbReference>
<reference evidence="8 9" key="1">
    <citation type="journal article" date="2009" name="J. Bacteriol.">
        <title>Complete genome sequence of the anaerobic, protein-degrading hyperthermophilic crenarchaeon Desulfurococcus kamchatkensis.</title>
        <authorList>
            <person name="Ravin N.V."/>
            <person name="Mardanov A.V."/>
            <person name="Beletsky A.V."/>
            <person name="Kublanov I.V."/>
            <person name="Kolganova T.V."/>
            <person name="Lebedinsky A.V."/>
            <person name="Chernyh N.A."/>
            <person name="Bonch-Osmolovskaya E.A."/>
            <person name="Skryabin K.G."/>
        </authorList>
    </citation>
    <scope>NUCLEOTIDE SEQUENCE [LARGE SCALE GENOMIC DNA]</scope>
    <source>
        <strain evidence="9">DSM 18924 / JCM 16383 / VKM B-2413 / 1221n</strain>
    </source>
</reference>
<dbReference type="HOGENOM" id="CLU_076278_0_0_2"/>